<dbReference type="InterPro" id="IPR005828">
    <property type="entry name" value="MFS_sugar_transport-like"/>
</dbReference>
<dbReference type="NCBIfam" id="TIGR00879">
    <property type="entry name" value="SP"/>
    <property type="match status" value="1"/>
</dbReference>
<accession>A0A8H4HDV0</accession>
<name>A0A8H4HDV0_9EURO</name>
<dbReference type="PROSITE" id="PS50850">
    <property type="entry name" value="MFS"/>
    <property type="match status" value="1"/>
</dbReference>
<keyword evidence="6 8" id="KW-0472">Membrane</keyword>
<dbReference type="InterPro" id="IPR036259">
    <property type="entry name" value="MFS_trans_sf"/>
</dbReference>
<sequence>MVTDVNQATIALEKSAAHHVEDTLGAGAIMEAKQATDEEHAQNLWQALRANRKAVMWSVLISMTIIMEGYDTILMGNFFAYPTFRKKYGQYYGGKAGWQVSAPWQTGLNMASTVGCIFGELQDLNSGLLNGYFASKFGYRKVMMIALLFLTAFIFIVFFANSAGVLLGGQVLCGLSWGVFATVGPAYASEVCPTSLRGYLTIYVNMCWAIGQMIASGVLYGLLHRSDQWSYRIPFALQWIWPVPLIAICWLAPESPWYLVRSDRLEEAKRSIRRLGGDKTEDQINGQLAMMVHTAKIESEIEAGTTYWDCFKGVDLRRTEICCVAFCGQILSGSTFAYSPTYFFEQAGMDNNRAFQLGVGCTGVALVGTALSWWLITYFGRRTLYIWGQGLLCTFLFIIGIVNSTSHTSGALWAQASFCFLWLFVFALTIGPITYAIISETSSVRLRPLTVCLARTAYQVVNVVSQVLQPYFMNPTAWNASGKTGFFWGGTALLVFIWAFFRLPEAKGRTYAELDILFATKTPARKFASTHVDPYAIGVSPSQEGLVRNETMQEVPARKSSFTLHTGFEDVYPLADSATALEMSQFPSWSTEPEMNIFSPYEVATPSLKKTGSAVEGAQVPVEAEDTAGLARLEVAKPPHSPLPDTQADGTSTRGRPDDIGTVNLEPDVYPWLFKLRMYEPALEPELVRTDMARISFVNQIEKIHEEVRALRAQLKTTPPVPPTQVIGHYTNAHIRTALPNYPSTHDAQVARNATIETGYLVRYKDSESAEVARLNPDG</sequence>
<feature type="transmembrane region" description="Helical" evidence="8">
    <location>
        <begin position="414"/>
        <end position="438"/>
    </location>
</feature>
<dbReference type="InterPro" id="IPR005829">
    <property type="entry name" value="Sugar_transporter_CS"/>
</dbReference>
<comment type="subcellular location">
    <subcellularLocation>
        <location evidence="1">Membrane</location>
        <topology evidence="1">Multi-pass membrane protein</topology>
    </subcellularLocation>
</comment>
<keyword evidence="11" id="KW-1185">Reference proteome</keyword>
<dbReference type="SUPFAM" id="SSF103473">
    <property type="entry name" value="MFS general substrate transporter"/>
    <property type="match status" value="1"/>
</dbReference>
<dbReference type="AlphaFoldDB" id="A0A8H4HDV0"/>
<dbReference type="PANTHER" id="PTHR48022:SF83">
    <property type="entry name" value="MAJOR FACILITATOR SUPERFAMILY (MFS) PROFILE DOMAIN-CONTAINING PROTEIN"/>
    <property type="match status" value="1"/>
</dbReference>
<evidence type="ECO:0000256" key="2">
    <source>
        <dbReference type="ARBA" id="ARBA00010992"/>
    </source>
</evidence>
<dbReference type="EMBL" id="JAAAPX010000010">
    <property type="protein sequence ID" value="KAF4243654.1"/>
    <property type="molecule type" value="Genomic_DNA"/>
</dbReference>
<feature type="transmembrane region" description="Helical" evidence="8">
    <location>
        <begin position="321"/>
        <end position="343"/>
    </location>
</feature>
<evidence type="ECO:0000256" key="5">
    <source>
        <dbReference type="ARBA" id="ARBA00022989"/>
    </source>
</evidence>
<evidence type="ECO:0000313" key="11">
    <source>
        <dbReference type="Proteomes" id="UP000653565"/>
    </source>
</evidence>
<dbReference type="InterPro" id="IPR020846">
    <property type="entry name" value="MFS_dom"/>
</dbReference>
<protein>
    <recommendedName>
        <fullName evidence="9">Major facilitator superfamily (MFS) profile domain-containing protein</fullName>
    </recommendedName>
</protein>
<dbReference type="FunFam" id="1.20.1250.20:FF:000078">
    <property type="entry name" value="MFS maltose transporter, putative"/>
    <property type="match status" value="1"/>
</dbReference>
<reference evidence="10" key="1">
    <citation type="journal article" date="2020" name="bioRxiv">
        <title>Genomic and phenotypic heterogeneity of clinical isolates of the human pathogens Aspergillus fumigatus, Aspergillus lentulus and Aspergillus fumigatiaffinis.</title>
        <authorList>
            <person name="dos Santos R.A.C."/>
            <person name="Steenwyk J.L."/>
            <person name="Rivero-Menendez O."/>
            <person name="Mead M.E."/>
            <person name="Silva L.P."/>
            <person name="Bastos R.W."/>
            <person name="Alastruey-Izquierdo A."/>
            <person name="Goldman G.H."/>
            <person name="Rokas A."/>
        </authorList>
    </citation>
    <scope>NUCLEOTIDE SEQUENCE</scope>
    <source>
        <strain evidence="10">CNM-CM6805</strain>
    </source>
</reference>
<feature type="transmembrane region" description="Helical" evidence="8">
    <location>
        <begin position="54"/>
        <end position="80"/>
    </location>
</feature>
<feature type="transmembrane region" description="Helical" evidence="8">
    <location>
        <begin position="166"/>
        <end position="188"/>
    </location>
</feature>
<feature type="region of interest" description="Disordered" evidence="7">
    <location>
        <begin position="636"/>
        <end position="662"/>
    </location>
</feature>
<dbReference type="Pfam" id="PF00083">
    <property type="entry name" value="Sugar_tr"/>
    <property type="match status" value="1"/>
</dbReference>
<evidence type="ECO:0000256" key="4">
    <source>
        <dbReference type="ARBA" id="ARBA00022692"/>
    </source>
</evidence>
<feature type="transmembrane region" description="Helical" evidence="8">
    <location>
        <begin position="200"/>
        <end position="223"/>
    </location>
</feature>
<dbReference type="GO" id="GO:0016020">
    <property type="term" value="C:membrane"/>
    <property type="evidence" value="ECO:0007669"/>
    <property type="project" value="UniProtKB-SubCell"/>
</dbReference>
<evidence type="ECO:0000256" key="1">
    <source>
        <dbReference type="ARBA" id="ARBA00004141"/>
    </source>
</evidence>
<reference evidence="10" key="2">
    <citation type="submission" date="2020-04" db="EMBL/GenBank/DDBJ databases">
        <authorList>
            <person name="Santos R.A.C."/>
            <person name="Steenwyk J.L."/>
            <person name="Rivero-Menendez O."/>
            <person name="Mead M.E."/>
            <person name="Silva L.P."/>
            <person name="Bastos R.W."/>
            <person name="Alastruey-Izquierdo A."/>
            <person name="Goldman G.H."/>
            <person name="Rokas A."/>
        </authorList>
    </citation>
    <scope>NUCLEOTIDE SEQUENCE</scope>
    <source>
        <strain evidence="10">CNM-CM6805</strain>
    </source>
</reference>
<proteinExistence type="inferred from homology"/>
<feature type="transmembrane region" description="Helical" evidence="8">
    <location>
        <begin position="142"/>
        <end position="160"/>
    </location>
</feature>
<dbReference type="Proteomes" id="UP000653565">
    <property type="component" value="Unassembled WGS sequence"/>
</dbReference>
<dbReference type="PROSITE" id="PS00217">
    <property type="entry name" value="SUGAR_TRANSPORT_2"/>
    <property type="match status" value="1"/>
</dbReference>
<evidence type="ECO:0000256" key="8">
    <source>
        <dbReference type="SAM" id="Phobius"/>
    </source>
</evidence>
<comment type="caution">
    <text evidence="10">The sequence shown here is derived from an EMBL/GenBank/DDBJ whole genome shotgun (WGS) entry which is preliminary data.</text>
</comment>
<feature type="transmembrane region" description="Helical" evidence="8">
    <location>
        <begin position="485"/>
        <end position="501"/>
    </location>
</feature>
<evidence type="ECO:0000256" key="6">
    <source>
        <dbReference type="ARBA" id="ARBA00023136"/>
    </source>
</evidence>
<evidence type="ECO:0000256" key="3">
    <source>
        <dbReference type="ARBA" id="ARBA00022448"/>
    </source>
</evidence>
<evidence type="ECO:0000256" key="7">
    <source>
        <dbReference type="SAM" id="MobiDB-lite"/>
    </source>
</evidence>
<feature type="transmembrane region" description="Helical" evidence="8">
    <location>
        <begin position="383"/>
        <end position="402"/>
    </location>
</feature>
<feature type="transmembrane region" description="Helical" evidence="8">
    <location>
        <begin position="355"/>
        <end position="376"/>
    </location>
</feature>
<dbReference type="GO" id="GO:0005351">
    <property type="term" value="F:carbohydrate:proton symporter activity"/>
    <property type="evidence" value="ECO:0007669"/>
    <property type="project" value="TreeGrafter"/>
</dbReference>
<dbReference type="Gene3D" id="1.20.1250.20">
    <property type="entry name" value="MFS general substrate transporter like domains"/>
    <property type="match status" value="1"/>
</dbReference>
<gene>
    <name evidence="10" type="ORF">CNMCM6805_000377</name>
</gene>
<feature type="domain" description="Major facilitator superfamily (MFS) profile" evidence="9">
    <location>
        <begin position="57"/>
        <end position="507"/>
    </location>
</feature>
<dbReference type="InterPro" id="IPR050360">
    <property type="entry name" value="MFS_Sugar_Transporters"/>
</dbReference>
<organism evidence="10 11">
    <name type="scientific">Aspergillus fumigatiaffinis</name>
    <dbReference type="NCBI Taxonomy" id="340414"/>
    <lineage>
        <taxon>Eukaryota</taxon>
        <taxon>Fungi</taxon>
        <taxon>Dikarya</taxon>
        <taxon>Ascomycota</taxon>
        <taxon>Pezizomycotina</taxon>
        <taxon>Eurotiomycetes</taxon>
        <taxon>Eurotiomycetidae</taxon>
        <taxon>Eurotiales</taxon>
        <taxon>Aspergillaceae</taxon>
        <taxon>Aspergillus</taxon>
        <taxon>Aspergillus subgen. Fumigati</taxon>
    </lineage>
</organism>
<keyword evidence="3" id="KW-0813">Transport</keyword>
<evidence type="ECO:0000313" key="10">
    <source>
        <dbReference type="EMBL" id="KAF4243654.1"/>
    </source>
</evidence>
<dbReference type="InterPro" id="IPR003663">
    <property type="entry name" value="Sugar/inositol_transpt"/>
</dbReference>
<dbReference type="OrthoDB" id="6612291at2759"/>
<evidence type="ECO:0000259" key="9">
    <source>
        <dbReference type="PROSITE" id="PS50850"/>
    </source>
</evidence>
<keyword evidence="4 8" id="KW-0812">Transmembrane</keyword>
<dbReference type="PANTHER" id="PTHR48022">
    <property type="entry name" value="PLASTIDIC GLUCOSE TRANSPORTER 4"/>
    <property type="match status" value="1"/>
</dbReference>
<keyword evidence="5 8" id="KW-1133">Transmembrane helix</keyword>
<comment type="similarity">
    <text evidence="2">Belongs to the major facilitator superfamily. Sugar transporter (TC 2.A.1.1) family.</text>
</comment>